<dbReference type="AlphaFoldDB" id="A0A4D6NUY8"/>
<sequence length="382" mass="42861">MKGESSSSSSRGVMEKKNMAILPWELVIGILLMLPVKSLVRFKCVCKSWLSLLSDPHFAISHFQRLTASSSRLLFIAPPALEIRSIDFNASLHDDSASSTLNLNFLPPSTYHNVQLIGSCRGFLLLNCCQSLWVWNPSTGVHRKLSSTPIESNLMQAMFFTFLYGFGYDPSTDDYLVVKASHNPMSLGSATTRVEFLSLRTNVWRDVEATHLSYMNSSKGIKGIREGSLLNGAIHWLAFCCNGSMDVIVVFDLTERSFSEILLPVEFLDYESNCCDLAVLGDLLSICFGEWDHSVEIWVMEEYRVQSSWTKTIIVSAENIPAAMYFFPICYTKDGHIFGTDGWTGLAKYNGKGQLQEHRSYSQGSYRSQVAVYTESLLSFPM</sequence>
<proteinExistence type="predicted"/>
<dbReference type="PANTHER" id="PTHR31672:SF13">
    <property type="entry name" value="F-BOX PROTEIN CPR30-LIKE"/>
    <property type="match status" value="1"/>
</dbReference>
<dbReference type="InterPro" id="IPR050796">
    <property type="entry name" value="SCF_F-box_component"/>
</dbReference>
<dbReference type="InterPro" id="IPR011043">
    <property type="entry name" value="Gal_Oxase/kelch_b-propeller"/>
</dbReference>
<feature type="transmembrane region" description="Helical" evidence="1">
    <location>
        <begin position="21"/>
        <end position="40"/>
    </location>
</feature>
<organism evidence="3 4">
    <name type="scientific">Vigna unguiculata</name>
    <name type="common">Cowpea</name>
    <dbReference type="NCBI Taxonomy" id="3917"/>
    <lineage>
        <taxon>Eukaryota</taxon>
        <taxon>Viridiplantae</taxon>
        <taxon>Streptophyta</taxon>
        <taxon>Embryophyta</taxon>
        <taxon>Tracheophyta</taxon>
        <taxon>Spermatophyta</taxon>
        <taxon>Magnoliopsida</taxon>
        <taxon>eudicotyledons</taxon>
        <taxon>Gunneridae</taxon>
        <taxon>Pentapetalae</taxon>
        <taxon>rosids</taxon>
        <taxon>fabids</taxon>
        <taxon>Fabales</taxon>
        <taxon>Fabaceae</taxon>
        <taxon>Papilionoideae</taxon>
        <taxon>50 kb inversion clade</taxon>
        <taxon>NPAAA clade</taxon>
        <taxon>indigoferoid/millettioid clade</taxon>
        <taxon>Phaseoleae</taxon>
        <taxon>Vigna</taxon>
    </lineage>
</organism>
<dbReference type="Gramene" id="Vigun09g151500.1.v1.2">
    <property type="protein sequence ID" value="Vigun09g151500.1.v1.2.CDS.1"/>
    <property type="gene ID" value="Vigun09g151500.v1.2"/>
</dbReference>
<dbReference type="Proteomes" id="UP000501690">
    <property type="component" value="Linkage Group LG11"/>
</dbReference>
<dbReference type="PROSITE" id="PS50181">
    <property type="entry name" value="FBOX"/>
    <property type="match status" value="1"/>
</dbReference>
<protein>
    <recommendedName>
        <fullName evidence="2">F-box domain-containing protein</fullName>
    </recommendedName>
</protein>
<dbReference type="Pfam" id="PF07734">
    <property type="entry name" value="FBA_1"/>
    <property type="match status" value="1"/>
</dbReference>
<keyword evidence="1" id="KW-0812">Transmembrane</keyword>
<keyword evidence="1" id="KW-0472">Membrane</keyword>
<dbReference type="InterPro" id="IPR001810">
    <property type="entry name" value="F-box_dom"/>
</dbReference>
<dbReference type="PANTHER" id="PTHR31672">
    <property type="entry name" value="BNACNNG10540D PROTEIN"/>
    <property type="match status" value="1"/>
</dbReference>
<evidence type="ECO:0000259" key="2">
    <source>
        <dbReference type="PROSITE" id="PS50181"/>
    </source>
</evidence>
<keyword evidence="1" id="KW-1133">Transmembrane helix</keyword>
<evidence type="ECO:0000313" key="3">
    <source>
        <dbReference type="EMBL" id="QCE15607.1"/>
    </source>
</evidence>
<dbReference type="InterPro" id="IPR006527">
    <property type="entry name" value="F-box-assoc_dom_typ1"/>
</dbReference>
<dbReference type="OrthoDB" id="591557at2759"/>
<dbReference type="EMBL" id="CP039355">
    <property type="protein sequence ID" value="QCE15607.1"/>
    <property type="molecule type" value="Genomic_DNA"/>
</dbReference>
<feature type="domain" description="F-box" evidence="2">
    <location>
        <begin position="16"/>
        <end position="66"/>
    </location>
</feature>
<name>A0A4D6NUY8_VIGUN</name>
<dbReference type="NCBIfam" id="TIGR01640">
    <property type="entry name" value="F_box_assoc_1"/>
    <property type="match status" value="1"/>
</dbReference>
<dbReference type="SUPFAM" id="SSF50965">
    <property type="entry name" value="Galactose oxidase, central domain"/>
    <property type="match status" value="1"/>
</dbReference>
<dbReference type="InterPro" id="IPR036047">
    <property type="entry name" value="F-box-like_dom_sf"/>
</dbReference>
<reference evidence="3 4" key="1">
    <citation type="submission" date="2019-04" db="EMBL/GenBank/DDBJ databases">
        <title>An improved genome assembly and genetic linkage map for asparagus bean, Vigna unguiculata ssp. sesquipedialis.</title>
        <authorList>
            <person name="Xia Q."/>
            <person name="Zhang R."/>
            <person name="Dong Y."/>
        </authorList>
    </citation>
    <scope>NUCLEOTIDE SEQUENCE [LARGE SCALE GENOMIC DNA]</scope>
    <source>
        <tissue evidence="3">Leaf</tissue>
    </source>
</reference>
<accession>A0A4D6NUY8</accession>
<dbReference type="SUPFAM" id="SSF81383">
    <property type="entry name" value="F-box domain"/>
    <property type="match status" value="1"/>
</dbReference>
<evidence type="ECO:0000313" key="4">
    <source>
        <dbReference type="Proteomes" id="UP000501690"/>
    </source>
</evidence>
<evidence type="ECO:0000256" key="1">
    <source>
        <dbReference type="SAM" id="Phobius"/>
    </source>
</evidence>
<dbReference type="CDD" id="cd22157">
    <property type="entry name" value="F-box_AtFBW1-like"/>
    <property type="match status" value="1"/>
</dbReference>
<dbReference type="Gene3D" id="1.20.1280.50">
    <property type="match status" value="1"/>
</dbReference>
<dbReference type="InterPro" id="IPR017451">
    <property type="entry name" value="F-box-assoc_interact_dom"/>
</dbReference>
<keyword evidence="4" id="KW-1185">Reference proteome</keyword>
<dbReference type="Pfam" id="PF00646">
    <property type="entry name" value="F-box"/>
    <property type="match status" value="1"/>
</dbReference>
<gene>
    <name evidence="3" type="ORF">DEO72_LG11g2619</name>
</gene>
<dbReference type="SMART" id="SM00256">
    <property type="entry name" value="FBOX"/>
    <property type="match status" value="1"/>
</dbReference>